<protein>
    <submittedName>
        <fullName evidence="1">Uncharacterized protein</fullName>
    </submittedName>
</protein>
<organism evidence="1">
    <name type="scientific">Chryseobacterium indologenes</name>
    <name type="common">Flavobacterium indologenes</name>
    <dbReference type="NCBI Taxonomy" id="253"/>
    <lineage>
        <taxon>Bacteria</taxon>
        <taxon>Pseudomonadati</taxon>
        <taxon>Bacteroidota</taxon>
        <taxon>Flavobacteriia</taxon>
        <taxon>Flavobacteriales</taxon>
        <taxon>Weeksellaceae</taxon>
        <taxon>Chryseobacterium group</taxon>
        <taxon>Chryseobacterium</taxon>
    </lineage>
</organism>
<dbReference type="AlphaFoldDB" id="A0A411DK93"/>
<evidence type="ECO:0000313" key="1">
    <source>
        <dbReference type="EMBL" id="QBA20789.1"/>
    </source>
</evidence>
<gene>
    <name evidence="1" type="ORF">EU348_06145</name>
</gene>
<accession>A0A411DK93</accession>
<name>A0A411DK93_CHRID</name>
<dbReference type="EMBL" id="CP035532">
    <property type="protein sequence ID" value="QBA20789.1"/>
    <property type="molecule type" value="Genomic_DNA"/>
</dbReference>
<reference evidence="1" key="1">
    <citation type="submission" date="2019-01" db="EMBL/GenBank/DDBJ databases">
        <title>Whole Genome Sequencing for Putative Detection of Antimicrobial Resistance and Potential Virulence Factors in Chryseobacterium indologenes isolated from Nile Tilapia in Tanzania.</title>
        <authorList>
            <person name="Mwega E."/>
            <person name="Mutoloki S."/>
            <person name="Mugimba K."/>
            <person name="Colquhoun D."/>
            <person name="Mdegela R."/>
            <person name="Evensen O."/>
            <person name="Wasteson Y."/>
        </authorList>
    </citation>
    <scope>NUCLEOTIDE SEQUENCE [LARGE SCALE GENOMIC DNA]</scope>
    <source>
        <strain evidence="1">StR 01</strain>
    </source>
</reference>
<proteinExistence type="predicted"/>
<sequence>MSRLKRLKSIDGLIENLQTIISKSQCSLSEVELNSLNEAIAKLTILRGKKGLTDKHYQIEISDILELIYNFLTK</sequence>